<organism evidence="1 2">
    <name type="scientific">Callorhinchus milii</name>
    <name type="common">Ghost shark</name>
    <dbReference type="NCBI Taxonomy" id="7868"/>
    <lineage>
        <taxon>Eukaryota</taxon>
        <taxon>Metazoa</taxon>
        <taxon>Chordata</taxon>
        <taxon>Craniata</taxon>
        <taxon>Vertebrata</taxon>
        <taxon>Chondrichthyes</taxon>
        <taxon>Holocephali</taxon>
        <taxon>Chimaeriformes</taxon>
        <taxon>Callorhinchidae</taxon>
        <taxon>Callorhinchus</taxon>
    </lineage>
</organism>
<reference evidence="2" key="1">
    <citation type="journal article" date="2006" name="Science">
        <title>Ancient noncoding elements conserved in the human genome.</title>
        <authorList>
            <person name="Venkatesh B."/>
            <person name="Kirkness E.F."/>
            <person name="Loh Y.H."/>
            <person name="Halpern A.L."/>
            <person name="Lee A.P."/>
            <person name="Johnson J."/>
            <person name="Dandona N."/>
            <person name="Viswanathan L.D."/>
            <person name="Tay A."/>
            <person name="Venter J.C."/>
            <person name="Strausberg R.L."/>
            <person name="Brenner S."/>
        </authorList>
    </citation>
    <scope>NUCLEOTIDE SEQUENCE [LARGE SCALE GENOMIC DNA]</scope>
</reference>
<dbReference type="AlphaFoldDB" id="A0A4W3GC96"/>
<evidence type="ECO:0000313" key="2">
    <source>
        <dbReference type="Proteomes" id="UP000314986"/>
    </source>
</evidence>
<sequence>MSLHECLCCQPHTLHQPSGSHGTAQALISRVQKVDDENQALYIPAIVKQLMVCEDMTKLSDSLYVTLRDW</sequence>
<reference evidence="2" key="3">
    <citation type="journal article" date="2014" name="Nature">
        <title>Elephant shark genome provides unique insights into gnathostome evolution.</title>
        <authorList>
            <consortium name="International Elephant Shark Genome Sequencing Consortium"/>
            <person name="Venkatesh B."/>
            <person name="Lee A.P."/>
            <person name="Ravi V."/>
            <person name="Maurya A.K."/>
            <person name="Lian M.M."/>
            <person name="Swann J.B."/>
            <person name="Ohta Y."/>
            <person name="Flajnik M.F."/>
            <person name="Sutoh Y."/>
            <person name="Kasahara M."/>
            <person name="Hoon S."/>
            <person name="Gangu V."/>
            <person name="Roy S.W."/>
            <person name="Irimia M."/>
            <person name="Korzh V."/>
            <person name="Kondrychyn I."/>
            <person name="Lim Z.W."/>
            <person name="Tay B.H."/>
            <person name="Tohari S."/>
            <person name="Kong K.W."/>
            <person name="Ho S."/>
            <person name="Lorente-Galdos B."/>
            <person name="Quilez J."/>
            <person name="Marques-Bonet T."/>
            <person name="Raney B.J."/>
            <person name="Ingham P.W."/>
            <person name="Tay A."/>
            <person name="Hillier L.W."/>
            <person name="Minx P."/>
            <person name="Boehm T."/>
            <person name="Wilson R.K."/>
            <person name="Brenner S."/>
            <person name="Warren W.C."/>
        </authorList>
    </citation>
    <scope>NUCLEOTIDE SEQUENCE [LARGE SCALE GENOMIC DNA]</scope>
</reference>
<protein>
    <submittedName>
        <fullName evidence="1">Uncharacterized protein</fullName>
    </submittedName>
</protein>
<reference evidence="1" key="5">
    <citation type="submission" date="2025-09" db="UniProtKB">
        <authorList>
            <consortium name="Ensembl"/>
        </authorList>
    </citation>
    <scope>IDENTIFICATION</scope>
</reference>
<accession>A0A4W3GC96</accession>
<name>A0A4W3GC96_CALMI</name>
<proteinExistence type="predicted"/>
<reference evidence="2" key="2">
    <citation type="journal article" date="2007" name="PLoS Biol.">
        <title>Survey sequencing and comparative analysis of the elephant shark (Callorhinchus milii) genome.</title>
        <authorList>
            <person name="Venkatesh B."/>
            <person name="Kirkness E.F."/>
            <person name="Loh Y.H."/>
            <person name="Halpern A.L."/>
            <person name="Lee A.P."/>
            <person name="Johnson J."/>
            <person name="Dandona N."/>
            <person name="Viswanathan L.D."/>
            <person name="Tay A."/>
            <person name="Venter J.C."/>
            <person name="Strausberg R.L."/>
            <person name="Brenner S."/>
        </authorList>
    </citation>
    <scope>NUCLEOTIDE SEQUENCE [LARGE SCALE GENOMIC DNA]</scope>
</reference>
<keyword evidence="2" id="KW-1185">Reference proteome</keyword>
<dbReference type="InParanoid" id="A0A4W3GC96"/>
<reference evidence="1" key="4">
    <citation type="submission" date="2025-08" db="UniProtKB">
        <authorList>
            <consortium name="Ensembl"/>
        </authorList>
    </citation>
    <scope>IDENTIFICATION</scope>
</reference>
<evidence type="ECO:0000313" key="1">
    <source>
        <dbReference type="Ensembl" id="ENSCMIP00000000901.1"/>
    </source>
</evidence>
<dbReference type="Ensembl" id="ENSCMIT00000000951.1">
    <property type="protein sequence ID" value="ENSCMIP00000000901.1"/>
    <property type="gene ID" value="ENSCMIG00000000621.1"/>
</dbReference>
<dbReference type="Proteomes" id="UP000314986">
    <property type="component" value="Unassembled WGS sequence"/>
</dbReference>